<proteinExistence type="predicted"/>
<sequence>MPFKVGIVFNFLQLPDVSKYPFVINKRNDNIIVKKGLFVSTRTIEGYLIGIIEKIVLVNEYFSDALTIKSYNS</sequence>
<gene>
    <name evidence="1" type="ORF">S12H4_49388</name>
</gene>
<dbReference type="AlphaFoldDB" id="X1VD44"/>
<feature type="non-terminal residue" evidence="1">
    <location>
        <position position="73"/>
    </location>
</feature>
<reference evidence="1" key="1">
    <citation type="journal article" date="2014" name="Front. Microbiol.">
        <title>High frequency of phylogenetically diverse reductive dehalogenase-homologous genes in deep subseafloor sedimentary metagenomes.</title>
        <authorList>
            <person name="Kawai M."/>
            <person name="Futagami T."/>
            <person name="Toyoda A."/>
            <person name="Takaki Y."/>
            <person name="Nishi S."/>
            <person name="Hori S."/>
            <person name="Arai W."/>
            <person name="Tsubouchi T."/>
            <person name="Morono Y."/>
            <person name="Uchiyama I."/>
            <person name="Ito T."/>
            <person name="Fujiyama A."/>
            <person name="Inagaki F."/>
            <person name="Takami H."/>
        </authorList>
    </citation>
    <scope>NUCLEOTIDE SEQUENCE</scope>
    <source>
        <strain evidence="1">Expedition CK06-06</strain>
    </source>
</reference>
<comment type="caution">
    <text evidence="1">The sequence shown here is derived from an EMBL/GenBank/DDBJ whole genome shotgun (WGS) entry which is preliminary data.</text>
</comment>
<protein>
    <submittedName>
        <fullName evidence="1">Uncharacterized protein</fullName>
    </submittedName>
</protein>
<dbReference type="EMBL" id="BARW01030979">
    <property type="protein sequence ID" value="GAJ11781.1"/>
    <property type="molecule type" value="Genomic_DNA"/>
</dbReference>
<accession>X1VD44</accession>
<evidence type="ECO:0000313" key="1">
    <source>
        <dbReference type="EMBL" id="GAJ11781.1"/>
    </source>
</evidence>
<organism evidence="1">
    <name type="scientific">marine sediment metagenome</name>
    <dbReference type="NCBI Taxonomy" id="412755"/>
    <lineage>
        <taxon>unclassified sequences</taxon>
        <taxon>metagenomes</taxon>
        <taxon>ecological metagenomes</taxon>
    </lineage>
</organism>
<name>X1VD44_9ZZZZ</name>